<organism evidence="2 3">
    <name type="scientific">Marinobacter azerbaijanicus</name>
    <dbReference type="NCBI Taxonomy" id="3050455"/>
    <lineage>
        <taxon>Bacteria</taxon>
        <taxon>Pseudomonadati</taxon>
        <taxon>Pseudomonadota</taxon>
        <taxon>Gammaproteobacteria</taxon>
        <taxon>Pseudomonadales</taxon>
        <taxon>Marinobacteraceae</taxon>
        <taxon>Marinobacter</taxon>
    </lineage>
</organism>
<gene>
    <name evidence="2" type="ORF">QPM17_01260</name>
</gene>
<sequence length="88" mass="9541">MTGGMTMPDTLCQQALERVLTYLDDDGVALTTDTCRRALRLVELALAEGAGSDLPARCVSVIPDYFERPPENIPDANPPMKRGAIGYD</sequence>
<proteinExistence type="predicted"/>
<protein>
    <submittedName>
        <fullName evidence="2">Uncharacterized protein</fullName>
    </submittedName>
</protein>
<feature type="region of interest" description="Disordered" evidence="1">
    <location>
        <begin position="69"/>
        <end position="88"/>
    </location>
</feature>
<accession>A0ABT7I6U2</accession>
<keyword evidence="3" id="KW-1185">Reference proteome</keyword>
<reference evidence="2 3" key="1">
    <citation type="submission" date="2023-06" db="EMBL/GenBank/DDBJ databases">
        <title>Marinobacter azerbaijanicus a moderately halophilic, isolated from Urmia Lake in Azerbaijan region of Iran.</title>
        <authorList>
            <person name="Sanchez-Porro C."/>
            <person name="Aghdam E.M."/>
            <person name="Saheb S.M."/>
            <person name="Tarhriz V."/>
            <person name="Kazemi E."/>
            <person name="Ammozegar M.A."/>
            <person name="Ventosa A."/>
            <person name="Hejazi M.S."/>
        </authorList>
    </citation>
    <scope>NUCLEOTIDE SEQUENCE [LARGE SCALE GENOMIC DNA]</scope>
    <source>
        <strain evidence="2 3">TBZ242</strain>
    </source>
</reference>
<evidence type="ECO:0000313" key="2">
    <source>
        <dbReference type="EMBL" id="MDL0429740.1"/>
    </source>
</evidence>
<dbReference type="EMBL" id="JASSVS010000001">
    <property type="protein sequence ID" value="MDL0429740.1"/>
    <property type="molecule type" value="Genomic_DNA"/>
</dbReference>
<name>A0ABT7I6U2_9GAMM</name>
<evidence type="ECO:0000256" key="1">
    <source>
        <dbReference type="SAM" id="MobiDB-lite"/>
    </source>
</evidence>
<comment type="caution">
    <text evidence="2">The sequence shown here is derived from an EMBL/GenBank/DDBJ whole genome shotgun (WGS) entry which is preliminary data.</text>
</comment>
<evidence type="ECO:0000313" key="3">
    <source>
        <dbReference type="Proteomes" id="UP001227964"/>
    </source>
</evidence>
<dbReference type="RefSeq" id="WP_285388083.1">
    <property type="nucleotide sequence ID" value="NZ_JASSVS010000001.1"/>
</dbReference>
<dbReference type="Proteomes" id="UP001227964">
    <property type="component" value="Unassembled WGS sequence"/>
</dbReference>